<evidence type="ECO:0000313" key="3">
    <source>
        <dbReference type="EMBL" id="KAF2398038.1"/>
    </source>
</evidence>
<name>A0A6G1HPQ3_9PEZI</name>
<proteinExistence type="predicted"/>
<keyword evidence="4" id="KW-1185">Reference proteome</keyword>
<feature type="compositionally biased region" description="Basic and acidic residues" evidence="1">
    <location>
        <begin position="678"/>
        <end position="696"/>
    </location>
</feature>
<feature type="compositionally biased region" description="Pro residues" evidence="1">
    <location>
        <begin position="393"/>
        <end position="403"/>
    </location>
</feature>
<feature type="compositionally biased region" description="Basic and acidic residues" evidence="1">
    <location>
        <begin position="435"/>
        <end position="548"/>
    </location>
</feature>
<accession>A0A6G1HPQ3</accession>
<sequence length="736" mass="84060">MTTSRLKSYHATSPHFSGKRTLAQLRASAAISCHTCTGSFAAATIPLKMDSRHYRSSSPGSRKLAIPGRSSTGGFGPAYDPYYTSSYSRSPVDDYATPRSAVLERGSGLMPLPSNLHVPPPSSSIRSASTSRSASTDIYSGRPRRSTLTGADGRSRVPAAVPGRPSSPLARTYVEPIKGSSSGGRGHRKVYSIDDGKTARLIEDRDLDPRSSRSYVPSDRDRDYGRAPYRPPPPPVRSEVDETGYSYTDPAAMYKDTEPRWRAPQGSLDGSSRRRPTSVIDPYGPNPRSSARELGPPPTTRGFDKIPDISRAPGHHYEPSGNRKGSYDTYRNGEPYDLPVRSSAAPRASVPPPREHYDPRDARDTRPPTRQFTDDAVQQRGFGIRPDLFVPPADAPLPPPPPRSTATAPPSTMVPYVSDTPVDIPNPNDYLPHVAGDDRRHDDRHERDYDRVRERELERGLDVDREPAHREHRGSDAKRDRERAYEDERERGSDRKDKAEIDPDEDYRRRVRQQELELARRSDEPDAEREVRHRERGPRESDEFEWHERERPIVAQELVHEPDEIVKFEEKVPEKSETRVRIVEPPKTDTASPDPPLKGILRKPTEKFPEHPDPIREGVAPLKDAKKSKDIPKDARWTKVDRRLVNPDALREKGERFEERLDCVIVLRVLTKEEIQKFADRTREIRAERYDRENREHRHRRRHHDDDDDERDRRHRHDYSSDEEGDRRHRRSRDDD</sequence>
<dbReference type="InterPro" id="IPR058348">
    <property type="entry name" value="DUF8035"/>
</dbReference>
<organism evidence="3 4">
    <name type="scientific">Trichodelitschia bisporula</name>
    <dbReference type="NCBI Taxonomy" id="703511"/>
    <lineage>
        <taxon>Eukaryota</taxon>
        <taxon>Fungi</taxon>
        <taxon>Dikarya</taxon>
        <taxon>Ascomycota</taxon>
        <taxon>Pezizomycotina</taxon>
        <taxon>Dothideomycetes</taxon>
        <taxon>Dothideomycetes incertae sedis</taxon>
        <taxon>Phaeotrichales</taxon>
        <taxon>Phaeotrichaceae</taxon>
        <taxon>Trichodelitschia</taxon>
    </lineage>
</organism>
<dbReference type="PANTHER" id="PTHR42081">
    <property type="entry name" value="ZINC FINGER PROTEIN DHHC DOMAIN CONTAINING PROTEIN"/>
    <property type="match status" value="1"/>
</dbReference>
<dbReference type="PANTHER" id="PTHR42081:SF1">
    <property type="entry name" value="ZINC FINGER PROTEIN DHHC DOMAIN CONTAINING PROTEIN"/>
    <property type="match status" value="1"/>
</dbReference>
<feature type="compositionally biased region" description="Basic and acidic residues" evidence="1">
    <location>
        <begin position="603"/>
        <end position="616"/>
    </location>
</feature>
<feature type="compositionally biased region" description="Basic and acidic residues" evidence="1">
    <location>
        <begin position="569"/>
        <end position="587"/>
    </location>
</feature>
<gene>
    <name evidence="3" type="ORF">EJ06DRAFT_558445</name>
</gene>
<evidence type="ECO:0000256" key="1">
    <source>
        <dbReference type="SAM" id="MobiDB-lite"/>
    </source>
</evidence>
<protein>
    <recommendedName>
        <fullName evidence="2">DUF8035 domain-containing protein</fullName>
    </recommendedName>
</protein>
<feature type="region of interest" description="Disordered" evidence="1">
    <location>
        <begin position="569"/>
        <end position="634"/>
    </location>
</feature>
<dbReference type="Proteomes" id="UP000799640">
    <property type="component" value="Unassembled WGS sequence"/>
</dbReference>
<feature type="compositionally biased region" description="Basic and acidic residues" evidence="1">
    <location>
        <begin position="353"/>
        <end position="367"/>
    </location>
</feature>
<dbReference type="EMBL" id="ML996701">
    <property type="protein sequence ID" value="KAF2398038.1"/>
    <property type="molecule type" value="Genomic_DNA"/>
</dbReference>
<feature type="region of interest" description="Disordered" evidence="1">
    <location>
        <begin position="678"/>
        <end position="736"/>
    </location>
</feature>
<reference evidence="3" key="1">
    <citation type="journal article" date="2020" name="Stud. Mycol.">
        <title>101 Dothideomycetes genomes: a test case for predicting lifestyles and emergence of pathogens.</title>
        <authorList>
            <person name="Haridas S."/>
            <person name="Albert R."/>
            <person name="Binder M."/>
            <person name="Bloem J."/>
            <person name="Labutti K."/>
            <person name="Salamov A."/>
            <person name="Andreopoulos B."/>
            <person name="Baker S."/>
            <person name="Barry K."/>
            <person name="Bills G."/>
            <person name="Bluhm B."/>
            <person name="Cannon C."/>
            <person name="Castanera R."/>
            <person name="Culley D."/>
            <person name="Daum C."/>
            <person name="Ezra D."/>
            <person name="Gonzalez J."/>
            <person name="Henrissat B."/>
            <person name="Kuo A."/>
            <person name="Liang C."/>
            <person name="Lipzen A."/>
            <person name="Lutzoni F."/>
            <person name="Magnuson J."/>
            <person name="Mondo S."/>
            <person name="Nolan M."/>
            <person name="Ohm R."/>
            <person name="Pangilinan J."/>
            <person name="Park H.-J."/>
            <person name="Ramirez L."/>
            <person name="Alfaro M."/>
            <person name="Sun H."/>
            <person name="Tritt A."/>
            <person name="Yoshinaga Y."/>
            <person name="Zwiers L.-H."/>
            <person name="Turgeon B."/>
            <person name="Goodwin S."/>
            <person name="Spatafora J."/>
            <person name="Crous P."/>
            <person name="Grigoriev I."/>
        </authorList>
    </citation>
    <scope>NUCLEOTIDE SEQUENCE</scope>
    <source>
        <strain evidence="3">CBS 262.69</strain>
    </source>
</reference>
<feature type="compositionally biased region" description="Low complexity" evidence="1">
    <location>
        <begin position="339"/>
        <end position="348"/>
    </location>
</feature>
<dbReference type="Pfam" id="PF26118">
    <property type="entry name" value="DUF8035"/>
    <property type="match status" value="1"/>
</dbReference>
<evidence type="ECO:0000313" key="4">
    <source>
        <dbReference type="Proteomes" id="UP000799640"/>
    </source>
</evidence>
<feature type="domain" description="DUF8035" evidence="2">
    <location>
        <begin position="634"/>
        <end position="688"/>
    </location>
</feature>
<feature type="region of interest" description="Disordered" evidence="1">
    <location>
        <begin position="51"/>
        <end position="72"/>
    </location>
</feature>
<feature type="compositionally biased region" description="Low complexity" evidence="1">
    <location>
        <begin position="123"/>
        <end position="136"/>
    </location>
</feature>
<evidence type="ECO:0000259" key="2">
    <source>
        <dbReference type="Pfam" id="PF26118"/>
    </source>
</evidence>
<feature type="compositionally biased region" description="Basic and acidic residues" evidence="1">
    <location>
        <begin position="623"/>
        <end position="634"/>
    </location>
</feature>
<feature type="region of interest" description="Disordered" evidence="1">
    <location>
        <begin position="106"/>
        <end position="548"/>
    </location>
</feature>
<feature type="compositionally biased region" description="Basic and acidic residues" evidence="1">
    <location>
        <begin position="191"/>
        <end position="211"/>
    </location>
</feature>
<dbReference type="OrthoDB" id="5418088at2759"/>
<dbReference type="AlphaFoldDB" id="A0A6G1HPQ3"/>